<protein>
    <submittedName>
        <fullName evidence="5">La-related protein 1B isoform X1</fullName>
    </submittedName>
</protein>
<evidence type="ECO:0000313" key="5">
    <source>
        <dbReference type="EMBL" id="WOL10855.1"/>
    </source>
</evidence>
<dbReference type="SMART" id="SM00715">
    <property type="entry name" value="LA"/>
    <property type="match status" value="1"/>
</dbReference>
<dbReference type="PANTHER" id="PTHR22792:SF132">
    <property type="entry name" value="LA-RELATED PROTEIN 1"/>
    <property type="match status" value="1"/>
</dbReference>
<dbReference type="PROSITE" id="PS50961">
    <property type="entry name" value="HTH_LA"/>
    <property type="match status" value="1"/>
</dbReference>
<feature type="domain" description="HTH La-type RNA-binding" evidence="4">
    <location>
        <begin position="31"/>
        <end position="120"/>
    </location>
</feature>
<evidence type="ECO:0000256" key="2">
    <source>
        <dbReference type="PROSITE-ProRule" id="PRU00332"/>
    </source>
</evidence>
<evidence type="ECO:0000256" key="3">
    <source>
        <dbReference type="SAM" id="MobiDB-lite"/>
    </source>
</evidence>
<organism evidence="5 6">
    <name type="scientific">Canna indica</name>
    <name type="common">Indian-shot</name>
    <dbReference type="NCBI Taxonomy" id="4628"/>
    <lineage>
        <taxon>Eukaryota</taxon>
        <taxon>Viridiplantae</taxon>
        <taxon>Streptophyta</taxon>
        <taxon>Embryophyta</taxon>
        <taxon>Tracheophyta</taxon>
        <taxon>Spermatophyta</taxon>
        <taxon>Magnoliopsida</taxon>
        <taxon>Liliopsida</taxon>
        <taxon>Zingiberales</taxon>
        <taxon>Cannaceae</taxon>
        <taxon>Canna</taxon>
    </lineage>
</organism>
<dbReference type="InterPro" id="IPR036390">
    <property type="entry name" value="WH_DNA-bd_sf"/>
</dbReference>
<dbReference type="FunFam" id="1.10.10.10:FF:000131">
    <property type="entry name" value="la-related protein 1B isoform X2"/>
    <property type="match status" value="1"/>
</dbReference>
<evidence type="ECO:0000313" key="6">
    <source>
        <dbReference type="Proteomes" id="UP001327560"/>
    </source>
</evidence>
<dbReference type="SUPFAM" id="SSF46785">
    <property type="entry name" value="Winged helix' DNA-binding domain"/>
    <property type="match status" value="1"/>
</dbReference>
<dbReference type="InterPro" id="IPR036388">
    <property type="entry name" value="WH-like_DNA-bd_sf"/>
</dbReference>
<dbReference type="EMBL" id="CP136895">
    <property type="protein sequence ID" value="WOL10855.1"/>
    <property type="molecule type" value="Genomic_DNA"/>
</dbReference>
<evidence type="ECO:0000256" key="1">
    <source>
        <dbReference type="ARBA" id="ARBA00022884"/>
    </source>
</evidence>
<dbReference type="Pfam" id="PF05383">
    <property type="entry name" value="La"/>
    <property type="match status" value="1"/>
</dbReference>
<dbReference type="GO" id="GO:0005737">
    <property type="term" value="C:cytoplasm"/>
    <property type="evidence" value="ECO:0007669"/>
    <property type="project" value="UniProtKB-ARBA"/>
</dbReference>
<dbReference type="PANTHER" id="PTHR22792">
    <property type="entry name" value="LUPUS LA PROTEIN-RELATED"/>
    <property type="match status" value="1"/>
</dbReference>
<sequence>MPSPILYVAPQPSPVGMPFVPHPAAPLPMFVPAIDPKRASLLNQIDYYFSNENLCRDVYLRQNMDEQGWVPISLIAGFNRVVQLTNSIEFVLETVRLSNVVEVQGDKIRKHNDWVNWLLPRTNNATSSSSPTPPNPENLAASLESVGLGGAADQNRLNSTGVASPGEALLSKSASGKLKN</sequence>
<keyword evidence="6" id="KW-1185">Reference proteome</keyword>
<proteinExistence type="predicted"/>
<gene>
    <name evidence="5" type="ORF">Cni_G19614</name>
</gene>
<dbReference type="InterPro" id="IPR045180">
    <property type="entry name" value="La_dom_prot"/>
</dbReference>
<dbReference type="CDD" id="cd07323">
    <property type="entry name" value="LAM"/>
    <property type="match status" value="1"/>
</dbReference>
<dbReference type="InterPro" id="IPR006630">
    <property type="entry name" value="La_HTH"/>
</dbReference>
<dbReference type="Gene3D" id="1.10.10.10">
    <property type="entry name" value="Winged helix-like DNA-binding domain superfamily/Winged helix DNA-binding domain"/>
    <property type="match status" value="1"/>
</dbReference>
<dbReference type="AlphaFoldDB" id="A0AAQ3KLI6"/>
<feature type="region of interest" description="Disordered" evidence="3">
    <location>
        <begin position="123"/>
        <end position="180"/>
    </location>
</feature>
<accession>A0AAQ3KLI6</accession>
<dbReference type="Proteomes" id="UP001327560">
    <property type="component" value="Chromosome 6"/>
</dbReference>
<keyword evidence="1 2" id="KW-0694">RNA-binding</keyword>
<reference evidence="5 6" key="1">
    <citation type="submission" date="2023-10" db="EMBL/GenBank/DDBJ databases">
        <title>Chromosome-scale genome assembly provides insights into flower coloration mechanisms of Canna indica.</title>
        <authorList>
            <person name="Li C."/>
        </authorList>
    </citation>
    <scope>NUCLEOTIDE SEQUENCE [LARGE SCALE GENOMIC DNA]</scope>
    <source>
        <tissue evidence="5">Flower</tissue>
    </source>
</reference>
<evidence type="ECO:0000259" key="4">
    <source>
        <dbReference type="PROSITE" id="PS50961"/>
    </source>
</evidence>
<dbReference type="GO" id="GO:0003723">
    <property type="term" value="F:RNA binding"/>
    <property type="evidence" value="ECO:0007669"/>
    <property type="project" value="UniProtKB-UniRule"/>
</dbReference>
<name>A0AAQ3KLI6_9LILI</name>